<dbReference type="WBParaSite" id="nOo.2.0.1.t12858-RA">
    <property type="protein sequence ID" value="nOo.2.0.1.t12858-RA"/>
    <property type="gene ID" value="nOo.2.0.1.g12858"/>
</dbReference>
<sequence length="118" mass="13387">MERILRQLDAAGENLQHSSREIIIESHATNNCDKRKPLCFYCKSFNNTALCPSKYKEATQTVESNEEKEEIESTTITNSVTGKGLQQGKRILLLCKEINVLNPNYPKNQQNALALFDI</sequence>
<reference evidence="3" key="1">
    <citation type="submission" date="2016-06" db="UniProtKB">
        <authorList>
            <consortium name="WormBaseParasite"/>
        </authorList>
    </citation>
    <scope>IDENTIFICATION</scope>
</reference>
<dbReference type="Proteomes" id="UP000271087">
    <property type="component" value="Unassembled WGS sequence"/>
</dbReference>
<reference evidence="1 2" key="2">
    <citation type="submission" date="2018-08" db="EMBL/GenBank/DDBJ databases">
        <authorList>
            <person name="Laetsch R D."/>
            <person name="Stevens L."/>
            <person name="Kumar S."/>
            <person name="Blaxter L. M."/>
        </authorList>
    </citation>
    <scope>NUCLEOTIDE SEQUENCE [LARGE SCALE GENOMIC DNA]</scope>
</reference>
<evidence type="ECO:0000313" key="1">
    <source>
        <dbReference type="EMBL" id="VDN00177.1"/>
    </source>
</evidence>
<organism evidence="3">
    <name type="scientific">Onchocerca ochengi</name>
    <name type="common">Filarial nematode worm</name>
    <dbReference type="NCBI Taxonomy" id="42157"/>
    <lineage>
        <taxon>Eukaryota</taxon>
        <taxon>Metazoa</taxon>
        <taxon>Ecdysozoa</taxon>
        <taxon>Nematoda</taxon>
        <taxon>Chromadorea</taxon>
        <taxon>Rhabditida</taxon>
        <taxon>Spirurina</taxon>
        <taxon>Spiruromorpha</taxon>
        <taxon>Filarioidea</taxon>
        <taxon>Onchocercidae</taxon>
        <taxon>Onchocerca</taxon>
    </lineage>
</organism>
<dbReference type="EMBL" id="UYRW01012315">
    <property type="protein sequence ID" value="VDN00177.1"/>
    <property type="molecule type" value="Genomic_DNA"/>
</dbReference>
<keyword evidence="2" id="KW-1185">Reference proteome</keyword>
<evidence type="ECO:0000313" key="2">
    <source>
        <dbReference type="Proteomes" id="UP000271087"/>
    </source>
</evidence>
<dbReference type="AlphaFoldDB" id="A0A182EXF7"/>
<dbReference type="OrthoDB" id="10641678at2759"/>
<proteinExistence type="predicted"/>
<gene>
    <name evidence="1" type="ORF">NOO_LOCUS12858</name>
</gene>
<accession>A0A182EXF7</accession>
<dbReference type="STRING" id="42157.A0A182EXF7"/>
<name>A0A182EXF7_ONCOC</name>
<protein>
    <submittedName>
        <fullName evidence="3">Eukaryotic translation initiation factor 3 subunit G N-terminal domain-containing protein</fullName>
    </submittedName>
</protein>
<evidence type="ECO:0000313" key="3">
    <source>
        <dbReference type="WBParaSite" id="nOo.2.0.1.t12858-RA"/>
    </source>
</evidence>